<accession>X0W176</accession>
<dbReference type="InterPro" id="IPR036594">
    <property type="entry name" value="Meth_synthase_dom"/>
</dbReference>
<name>X0W176_9ZZZZ</name>
<dbReference type="FunFam" id="3.40.50.280:FF:000003">
    <property type="entry name" value="Dimethylamine methyltransferase corrinoid protein"/>
    <property type="match status" value="1"/>
</dbReference>
<dbReference type="GO" id="GO:0005829">
    <property type="term" value="C:cytosol"/>
    <property type="evidence" value="ECO:0007669"/>
    <property type="project" value="TreeGrafter"/>
</dbReference>
<dbReference type="SUPFAM" id="SSF52242">
    <property type="entry name" value="Cobalamin (vitamin B12)-binding domain"/>
    <property type="match status" value="1"/>
</dbReference>
<dbReference type="InterPro" id="IPR006158">
    <property type="entry name" value="Cobalamin-bd"/>
</dbReference>
<evidence type="ECO:0000313" key="6">
    <source>
        <dbReference type="EMBL" id="GAG17097.1"/>
    </source>
</evidence>
<dbReference type="Gene3D" id="1.10.1240.10">
    <property type="entry name" value="Methionine synthase domain"/>
    <property type="match status" value="1"/>
</dbReference>
<dbReference type="InterPro" id="IPR050554">
    <property type="entry name" value="Met_Synthase/Corrinoid"/>
</dbReference>
<comment type="similarity">
    <text evidence="1">Belongs to the methylamine corrinoid protein family.</text>
</comment>
<keyword evidence="2" id="KW-0479">Metal-binding</keyword>
<keyword evidence="3" id="KW-0170">Cobalt</keyword>
<evidence type="ECO:0000256" key="2">
    <source>
        <dbReference type="ARBA" id="ARBA00022723"/>
    </source>
</evidence>
<dbReference type="PANTHER" id="PTHR45833:SF1">
    <property type="entry name" value="METHIONINE SYNTHASE"/>
    <property type="match status" value="1"/>
</dbReference>
<reference evidence="6" key="1">
    <citation type="journal article" date="2014" name="Front. Microbiol.">
        <title>High frequency of phylogenetically diverse reductive dehalogenase-homologous genes in deep subseafloor sedimentary metagenomes.</title>
        <authorList>
            <person name="Kawai M."/>
            <person name="Futagami T."/>
            <person name="Toyoda A."/>
            <person name="Takaki Y."/>
            <person name="Nishi S."/>
            <person name="Hori S."/>
            <person name="Arai W."/>
            <person name="Tsubouchi T."/>
            <person name="Morono Y."/>
            <person name="Uchiyama I."/>
            <person name="Ito T."/>
            <person name="Fujiyama A."/>
            <person name="Inagaki F."/>
            <person name="Takami H."/>
        </authorList>
    </citation>
    <scope>NUCLEOTIDE SEQUENCE</scope>
    <source>
        <strain evidence="6">Expedition CK06-06</strain>
    </source>
</reference>
<sequence length="164" mass="17358">KFDAKEYFIPDMLASAEAVGAAMEVLEPHMAESGIKPKGKIVVATVKGDLHDIGKNIVSILLRGAGYTVKDIGNDVEPQAIVDAVRDERPQFLGLSALLISTMIHMRDTIYALTASGLRDQVKIIVGGAPVSEEFAKSIGADGYGADGFDAVRVVESLSAAEDK</sequence>
<gene>
    <name evidence="6" type="ORF">S01H1_54419</name>
</gene>
<dbReference type="InterPro" id="IPR003759">
    <property type="entry name" value="Cbl-bd_cap"/>
</dbReference>
<dbReference type="EMBL" id="BARS01035309">
    <property type="protein sequence ID" value="GAG17097.1"/>
    <property type="molecule type" value="Genomic_DNA"/>
</dbReference>
<dbReference type="GO" id="GO:0046872">
    <property type="term" value="F:metal ion binding"/>
    <property type="evidence" value="ECO:0007669"/>
    <property type="project" value="UniProtKB-KW"/>
</dbReference>
<protein>
    <recommendedName>
        <fullName evidence="7">B12-binding domain-containing protein</fullName>
    </recommendedName>
</protein>
<dbReference type="AlphaFoldDB" id="X0W176"/>
<dbReference type="InterPro" id="IPR036724">
    <property type="entry name" value="Cobalamin-bd_sf"/>
</dbReference>
<feature type="non-terminal residue" evidence="6">
    <location>
        <position position="1"/>
    </location>
</feature>
<organism evidence="6">
    <name type="scientific">marine sediment metagenome</name>
    <dbReference type="NCBI Taxonomy" id="412755"/>
    <lineage>
        <taxon>unclassified sequences</taxon>
        <taxon>metagenomes</taxon>
        <taxon>ecological metagenomes</taxon>
    </lineage>
</organism>
<dbReference type="PROSITE" id="PS51332">
    <property type="entry name" value="B12_BINDING"/>
    <property type="match status" value="1"/>
</dbReference>
<evidence type="ECO:0000256" key="3">
    <source>
        <dbReference type="ARBA" id="ARBA00023285"/>
    </source>
</evidence>
<dbReference type="GO" id="GO:0050667">
    <property type="term" value="P:homocysteine metabolic process"/>
    <property type="evidence" value="ECO:0007669"/>
    <property type="project" value="TreeGrafter"/>
</dbReference>
<dbReference type="PANTHER" id="PTHR45833">
    <property type="entry name" value="METHIONINE SYNTHASE"/>
    <property type="match status" value="1"/>
</dbReference>
<dbReference type="Gene3D" id="3.40.50.280">
    <property type="entry name" value="Cobalamin-binding domain"/>
    <property type="match status" value="1"/>
</dbReference>
<feature type="domain" description="B12-binding" evidence="4">
    <location>
        <begin position="38"/>
        <end position="164"/>
    </location>
</feature>
<evidence type="ECO:0000259" key="4">
    <source>
        <dbReference type="PROSITE" id="PS51332"/>
    </source>
</evidence>
<dbReference type="GO" id="GO:0046653">
    <property type="term" value="P:tetrahydrofolate metabolic process"/>
    <property type="evidence" value="ECO:0007669"/>
    <property type="project" value="TreeGrafter"/>
</dbReference>
<evidence type="ECO:0000256" key="1">
    <source>
        <dbReference type="ARBA" id="ARBA00010854"/>
    </source>
</evidence>
<evidence type="ECO:0000259" key="5">
    <source>
        <dbReference type="PROSITE" id="PS51337"/>
    </source>
</evidence>
<feature type="domain" description="B12-binding N-terminal" evidence="5">
    <location>
        <begin position="1"/>
        <end position="38"/>
    </location>
</feature>
<comment type="caution">
    <text evidence="6">The sequence shown here is derived from an EMBL/GenBank/DDBJ whole genome shotgun (WGS) entry which is preliminary data.</text>
</comment>
<dbReference type="PROSITE" id="PS51337">
    <property type="entry name" value="B12_BINDING_NTER"/>
    <property type="match status" value="1"/>
</dbReference>
<proteinExistence type="inferred from homology"/>
<evidence type="ECO:0008006" key="7">
    <source>
        <dbReference type="Google" id="ProtNLM"/>
    </source>
</evidence>
<dbReference type="GO" id="GO:0008705">
    <property type="term" value="F:methionine synthase activity"/>
    <property type="evidence" value="ECO:0007669"/>
    <property type="project" value="TreeGrafter"/>
</dbReference>
<dbReference type="GO" id="GO:0031419">
    <property type="term" value="F:cobalamin binding"/>
    <property type="evidence" value="ECO:0007669"/>
    <property type="project" value="InterPro"/>
</dbReference>
<dbReference type="Pfam" id="PF02310">
    <property type="entry name" value="B12-binding"/>
    <property type="match status" value="1"/>
</dbReference>